<evidence type="ECO:0000313" key="11">
    <source>
        <dbReference type="Proteomes" id="UP000712673"/>
    </source>
</evidence>
<reference evidence="10" key="1">
    <citation type="submission" date="2019-03" db="EMBL/GenBank/DDBJ databases">
        <title>Lake Tanganyika Metagenome-Assembled Genomes (MAGs).</title>
        <authorList>
            <person name="Tran P."/>
        </authorList>
    </citation>
    <scope>NUCLEOTIDE SEQUENCE</scope>
    <source>
        <strain evidence="10">K_DeepCast_65m_m2_066</strain>
    </source>
</reference>
<evidence type="ECO:0000313" key="10">
    <source>
        <dbReference type="EMBL" id="MBM3222936.1"/>
    </source>
</evidence>
<keyword evidence="7 8" id="KW-0472">Membrane</keyword>
<keyword evidence="4" id="KW-0997">Cell inner membrane</keyword>
<dbReference type="InterPro" id="IPR011850">
    <property type="entry name" value="T2SS_GspF"/>
</dbReference>
<feature type="domain" description="Type II secretion system protein GspF" evidence="9">
    <location>
        <begin position="75"/>
        <end position="197"/>
    </location>
</feature>
<dbReference type="PANTHER" id="PTHR30012:SF0">
    <property type="entry name" value="TYPE II SECRETION SYSTEM PROTEIN F-RELATED"/>
    <property type="match status" value="1"/>
</dbReference>
<accession>A0A937VXN8</accession>
<protein>
    <submittedName>
        <fullName evidence="10">Type II secretion system protein GspF</fullName>
    </submittedName>
</protein>
<evidence type="ECO:0000256" key="1">
    <source>
        <dbReference type="ARBA" id="ARBA00004429"/>
    </source>
</evidence>
<dbReference type="FunFam" id="1.20.81.30:FF:000001">
    <property type="entry name" value="Type II secretion system protein F"/>
    <property type="match status" value="2"/>
</dbReference>
<proteinExistence type="inferred from homology"/>
<evidence type="ECO:0000256" key="5">
    <source>
        <dbReference type="ARBA" id="ARBA00022692"/>
    </source>
</evidence>
<keyword evidence="3" id="KW-1003">Cell membrane</keyword>
<dbReference type="GO" id="GO:0015628">
    <property type="term" value="P:protein secretion by the type II secretion system"/>
    <property type="evidence" value="ECO:0007669"/>
    <property type="project" value="InterPro"/>
</dbReference>
<dbReference type="GO" id="GO:0015627">
    <property type="term" value="C:type II protein secretion system complex"/>
    <property type="evidence" value="ECO:0007669"/>
    <property type="project" value="InterPro"/>
</dbReference>
<comment type="similarity">
    <text evidence="2">Belongs to the GSP F family.</text>
</comment>
<keyword evidence="5 8" id="KW-0812">Transmembrane</keyword>
<evidence type="ECO:0000256" key="6">
    <source>
        <dbReference type="ARBA" id="ARBA00022989"/>
    </source>
</evidence>
<evidence type="ECO:0000256" key="7">
    <source>
        <dbReference type="ARBA" id="ARBA00023136"/>
    </source>
</evidence>
<evidence type="ECO:0000256" key="2">
    <source>
        <dbReference type="ARBA" id="ARBA00005745"/>
    </source>
</evidence>
<dbReference type="Pfam" id="PF00482">
    <property type="entry name" value="T2SSF"/>
    <property type="match status" value="2"/>
</dbReference>
<keyword evidence="6 8" id="KW-1133">Transmembrane helix</keyword>
<dbReference type="InterPro" id="IPR018076">
    <property type="entry name" value="T2SS_GspF_dom"/>
</dbReference>
<dbReference type="InterPro" id="IPR003004">
    <property type="entry name" value="GspF/PilC"/>
</dbReference>
<sequence>MPVYTYSALDTRGKESKGVINADSARAARVKLRQSGLFTKELQETSDAEAPERNRRLEFLQAVRRVRPQDVTVMTRQFATLLAANLTVVDALTALIEQTENRTLQRTLIQVRESVLEGSSLATALEQHRRVFVPLFVNMVRAGEASGALPLVMLRLADFSERQLDTRKRITAKMYYPLFMIAIGGLILFALLTYVVPTVTTLFGNMRRTLPWPTVVLISVSNFLQAYWWLLAAGGFGIFVALRQYSRTATGERLFDAWKIRAPIVGKLALKVAMSRFTRTLGILLHSGIPLLDALEIARAVVNNAVLASAIATARDAIREGANIASPLKASGYFPPLVSHMISIGEKSGQLEDMLLRVAESYDNEVETSVEGLTSLVEPIIIVVMALVVFGIMLAVLLPIFELNTMVR</sequence>
<name>A0A937VXN8_UNCTE</name>
<evidence type="ECO:0000256" key="4">
    <source>
        <dbReference type="ARBA" id="ARBA00022519"/>
    </source>
</evidence>
<evidence type="ECO:0000259" key="9">
    <source>
        <dbReference type="Pfam" id="PF00482"/>
    </source>
</evidence>
<dbReference type="Gene3D" id="1.20.81.30">
    <property type="entry name" value="Type II secretion system (T2SS), domain F"/>
    <property type="match status" value="2"/>
</dbReference>
<dbReference type="Proteomes" id="UP000712673">
    <property type="component" value="Unassembled WGS sequence"/>
</dbReference>
<dbReference type="InterPro" id="IPR042094">
    <property type="entry name" value="T2SS_GspF_sf"/>
</dbReference>
<organism evidence="10 11">
    <name type="scientific">Tectimicrobiota bacterium</name>
    <dbReference type="NCBI Taxonomy" id="2528274"/>
    <lineage>
        <taxon>Bacteria</taxon>
        <taxon>Pseudomonadati</taxon>
        <taxon>Nitrospinota/Tectimicrobiota group</taxon>
        <taxon>Candidatus Tectimicrobiota</taxon>
    </lineage>
</organism>
<feature type="transmembrane region" description="Helical" evidence="8">
    <location>
        <begin position="216"/>
        <end position="242"/>
    </location>
</feature>
<gene>
    <name evidence="10" type="primary">gspF</name>
    <name evidence="10" type="ORF">FJZ47_03910</name>
</gene>
<dbReference type="EMBL" id="VGLS01000073">
    <property type="protein sequence ID" value="MBM3222936.1"/>
    <property type="molecule type" value="Genomic_DNA"/>
</dbReference>
<dbReference type="GO" id="GO:0005886">
    <property type="term" value="C:plasma membrane"/>
    <property type="evidence" value="ECO:0007669"/>
    <property type="project" value="UniProtKB-SubCell"/>
</dbReference>
<evidence type="ECO:0000256" key="8">
    <source>
        <dbReference type="SAM" id="Phobius"/>
    </source>
</evidence>
<dbReference type="PRINTS" id="PR00812">
    <property type="entry name" value="BCTERIALGSPF"/>
</dbReference>
<feature type="transmembrane region" description="Helical" evidence="8">
    <location>
        <begin position="175"/>
        <end position="196"/>
    </location>
</feature>
<comment type="subcellular location">
    <subcellularLocation>
        <location evidence="1">Cell inner membrane</location>
        <topology evidence="1">Multi-pass membrane protein</topology>
    </subcellularLocation>
</comment>
<dbReference type="NCBIfam" id="TIGR02120">
    <property type="entry name" value="GspF"/>
    <property type="match status" value="1"/>
</dbReference>
<feature type="transmembrane region" description="Helical" evidence="8">
    <location>
        <begin position="380"/>
        <end position="401"/>
    </location>
</feature>
<dbReference type="AlphaFoldDB" id="A0A937VXN8"/>
<comment type="caution">
    <text evidence="10">The sequence shown here is derived from an EMBL/GenBank/DDBJ whole genome shotgun (WGS) entry which is preliminary data.</text>
</comment>
<evidence type="ECO:0000256" key="3">
    <source>
        <dbReference type="ARBA" id="ARBA00022475"/>
    </source>
</evidence>
<feature type="domain" description="Type II secretion system protein GspF" evidence="9">
    <location>
        <begin position="277"/>
        <end position="399"/>
    </location>
</feature>
<dbReference type="PANTHER" id="PTHR30012">
    <property type="entry name" value="GENERAL SECRETION PATHWAY PROTEIN"/>
    <property type="match status" value="1"/>
</dbReference>